<accession>A0A4Y2D5Z3</accession>
<dbReference type="OrthoDB" id="6436481at2759"/>
<evidence type="ECO:0000313" key="3">
    <source>
        <dbReference type="EMBL" id="GBM12140.1"/>
    </source>
</evidence>
<dbReference type="InterPro" id="IPR036397">
    <property type="entry name" value="RNaseH_sf"/>
</dbReference>
<proteinExistence type="predicted"/>
<sequence length="165" mass="18802">MICSQIKKEDLALVSSPSSDPYPFQNSHRVASKREIKHLVNYLALSKKYSLPDKNPSTAQSSRTRRCHPNTTTDYSCRQPSQHPISSKRVTIIARKIFKLLHSHPHIRVSWIKAHIGYIGNEEVDRVAKEAAGTENFPEPPLELPKSFIKTILRQKMMATSKWLG</sequence>
<dbReference type="InterPro" id="IPR012337">
    <property type="entry name" value="RNaseH-like_sf"/>
</dbReference>
<dbReference type="GO" id="GO:0003676">
    <property type="term" value="F:nucleic acid binding"/>
    <property type="evidence" value="ECO:0007669"/>
    <property type="project" value="InterPro"/>
</dbReference>
<dbReference type="Gene3D" id="3.30.420.10">
    <property type="entry name" value="Ribonuclease H-like superfamily/Ribonuclease H"/>
    <property type="match status" value="1"/>
</dbReference>
<evidence type="ECO:0000313" key="4">
    <source>
        <dbReference type="Proteomes" id="UP000499080"/>
    </source>
</evidence>
<dbReference type="InterPro" id="IPR002156">
    <property type="entry name" value="RNaseH_domain"/>
</dbReference>
<gene>
    <name evidence="3" type="ORF">AVEN_39477_1</name>
</gene>
<comment type="caution">
    <text evidence="3">The sequence shown here is derived from an EMBL/GenBank/DDBJ whole genome shotgun (WGS) entry which is preliminary data.</text>
</comment>
<keyword evidence="4" id="KW-1185">Reference proteome</keyword>
<protein>
    <recommendedName>
        <fullName evidence="2">RNase H type-1 domain-containing protein</fullName>
    </recommendedName>
</protein>
<dbReference type="AlphaFoldDB" id="A0A4Y2D5Z3"/>
<name>A0A4Y2D5Z3_ARAVE</name>
<organism evidence="3 4">
    <name type="scientific">Araneus ventricosus</name>
    <name type="common">Orbweaver spider</name>
    <name type="synonym">Epeira ventricosa</name>
    <dbReference type="NCBI Taxonomy" id="182803"/>
    <lineage>
        <taxon>Eukaryota</taxon>
        <taxon>Metazoa</taxon>
        <taxon>Ecdysozoa</taxon>
        <taxon>Arthropoda</taxon>
        <taxon>Chelicerata</taxon>
        <taxon>Arachnida</taxon>
        <taxon>Araneae</taxon>
        <taxon>Araneomorphae</taxon>
        <taxon>Entelegynae</taxon>
        <taxon>Araneoidea</taxon>
        <taxon>Araneidae</taxon>
        <taxon>Araneus</taxon>
    </lineage>
</organism>
<feature type="compositionally biased region" description="Polar residues" evidence="1">
    <location>
        <begin position="69"/>
        <end position="82"/>
    </location>
</feature>
<reference evidence="3 4" key="1">
    <citation type="journal article" date="2019" name="Sci. Rep.">
        <title>Orb-weaving spider Araneus ventricosus genome elucidates the spidroin gene catalogue.</title>
        <authorList>
            <person name="Kono N."/>
            <person name="Nakamura H."/>
            <person name="Ohtoshi R."/>
            <person name="Moran D.A.P."/>
            <person name="Shinohara A."/>
            <person name="Yoshida Y."/>
            <person name="Fujiwara M."/>
            <person name="Mori M."/>
            <person name="Tomita M."/>
            <person name="Arakawa K."/>
        </authorList>
    </citation>
    <scope>NUCLEOTIDE SEQUENCE [LARGE SCALE GENOMIC DNA]</scope>
</reference>
<evidence type="ECO:0000259" key="2">
    <source>
        <dbReference type="Pfam" id="PF00075"/>
    </source>
</evidence>
<evidence type="ECO:0000256" key="1">
    <source>
        <dbReference type="SAM" id="MobiDB-lite"/>
    </source>
</evidence>
<dbReference type="SUPFAM" id="SSF53098">
    <property type="entry name" value="Ribonuclease H-like"/>
    <property type="match status" value="1"/>
</dbReference>
<dbReference type="EMBL" id="BGPR01000309">
    <property type="protein sequence ID" value="GBM12140.1"/>
    <property type="molecule type" value="Genomic_DNA"/>
</dbReference>
<dbReference type="GO" id="GO:0004523">
    <property type="term" value="F:RNA-DNA hybrid ribonuclease activity"/>
    <property type="evidence" value="ECO:0007669"/>
    <property type="project" value="InterPro"/>
</dbReference>
<dbReference type="Pfam" id="PF00075">
    <property type="entry name" value="RNase_H"/>
    <property type="match status" value="1"/>
</dbReference>
<feature type="region of interest" description="Disordered" evidence="1">
    <location>
        <begin position="51"/>
        <end position="82"/>
    </location>
</feature>
<dbReference type="Proteomes" id="UP000499080">
    <property type="component" value="Unassembled WGS sequence"/>
</dbReference>
<feature type="domain" description="RNase H type-1" evidence="2">
    <location>
        <begin position="86"/>
        <end position="132"/>
    </location>
</feature>